<name>A0A0G3H6H2_9CORY</name>
<dbReference type="Gene3D" id="1.10.3720.10">
    <property type="entry name" value="MetI-like"/>
    <property type="match status" value="1"/>
</dbReference>
<evidence type="ECO:0000256" key="5">
    <source>
        <dbReference type="ARBA" id="ARBA00022692"/>
    </source>
</evidence>
<evidence type="ECO:0000259" key="10">
    <source>
        <dbReference type="PROSITE" id="PS50928"/>
    </source>
</evidence>
<dbReference type="Pfam" id="PF00528">
    <property type="entry name" value="BPD_transp_1"/>
    <property type="match status" value="1"/>
</dbReference>
<dbReference type="InterPro" id="IPR043429">
    <property type="entry name" value="ArtM/GltK/GlnP/TcyL/YhdX-like"/>
</dbReference>
<keyword evidence="4" id="KW-1003">Cell membrane</keyword>
<comment type="subcellular location">
    <subcellularLocation>
        <location evidence="1 9">Cell membrane</location>
        <topology evidence="1 9">Multi-pass membrane protein</topology>
    </subcellularLocation>
</comment>
<dbReference type="InterPro" id="IPR000515">
    <property type="entry name" value="MetI-like"/>
</dbReference>
<dbReference type="CDD" id="cd06261">
    <property type="entry name" value="TM_PBP2"/>
    <property type="match status" value="1"/>
</dbReference>
<dbReference type="RefSeq" id="WP_047253262.1">
    <property type="nucleotide sequence ID" value="NZ_CP011545.1"/>
</dbReference>
<dbReference type="EMBL" id="CP011545">
    <property type="protein sequence ID" value="AKK09001.1"/>
    <property type="molecule type" value="Genomic_DNA"/>
</dbReference>
<protein>
    <submittedName>
        <fullName evidence="11">L-glutamate ABC transporter membrane protein</fullName>
    </submittedName>
</protein>
<evidence type="ECO:0000256" key="2">
    <source>
        <dbReference type="ARBA" id="ARBA00010072"/>
    </source>
</evidence>
<dbReference type="GO" id="GO:0006865">
    <property type="term" value="P:amino acid transport"/>
    <property type="evidence" value="ECO:0007669"/>
    <property type="project" value="UniProtKB-KW"/>
</dbReference>
<organism evidence="11 12">
    <name type="scientific">Corynebacterium testudinoris</name>
    <dbReference type="NCBI Taxonomy" id="136857"/>
    <lineage>
        <taxon>Bacteria</taxon>
        <taxon>Bacillati</taxon>
        <taxon>Actinomycetota</taxon>
        <taxon>Actinomycetes</taxon>
        <taxon>Mycobacteriales</taxon>
        <taxon>Corynebacteriaceae</taxon>
        <taxon>Corynebacterium</taxon>
    </lineage>
</organism>
<evidence type="ECO:0000256" key="3">
    <source>
        <dbReference type="ARBA" id="ARBA00022448"/>
    </source>
</evidence>
<feature type="transmembrane region" description="Helical" evidence="9">
    <location>
        <begin position="58"/>
        <end position="76"/>
    </location>
</feature>
<keyword evidence="8 9" id="KW-0472">Membrane</keyword>
<keyword evidence="7 9" id="KW-1133">Transmembrane helix</keyword>
<evidence type="ECO:0000256" key="8">
    <source>
        <dbReference type="ARBA" id="ARBA00023136"/>
    </source>
</evidence>
<evidence type="ECO:0000256" key="1">
    <source>
        <dbReference type="ARBA" id="ARBA00004651"/>
    </source>
</evidence>
<evidence type="ECO:0000256" key="7">
    <source>
        <dbReference type="ARBA" id="ARBA00022989"/>
    </source>
</evidence>
<keyword evidence="12" id="KW-1185">Reference proteome</keyword>
<evidence type="ECO:0000313" key="12">
    <source>
        <dbReference type="Proteomes" id="UP000035540"/>
    </source>
</evidence>
<dbReference type="KEGG" id="cted:CTEST_07855"/>
<gene>
    <name evidence="11" type="primary">gluC</name>
    <name evidence="11" type="ORF">CTEST_07855</name>
</gene>
<feature type="domain" description="ABC transmembrane type-1" evidence="10">
    <location>
        <begin position="16"/>
        <end position="217"/>
    </location>
</feature>
<reference evidence="11 12" key="1">
    <citation type="journal article" date="2015" name="Genome Announc.">
        <title>Complete Genome Sequence of the Type Strain Corynebacterium testudinoris DSM 44614, Recovered from Necrotic Lesions in the Mouth of a Tortoise.</title>
        <authorList>
            <person name="Ruckert C."/>
            <person name="Kriete M."/>
            <person name="Jaenicke S."/>
            <person name="Winkler A."/>
            <person name="Tauch A."/>
        </authorList>
    </citation>
    <scope>NUCLEOTIDE SEQUENCE [LARGE SCALE GENOMIC DNA]</scope>
    <source>
        <strain evidence="11 12">DSM 44614</strain>
    </source>
</reference>
<feature type="transmembrane region" description="Helical" evidence="9">
    <location>
        <begin position="12"/>
        <end position="37"/>
    </location>
</feature>
<dbReference type="InterPro" id="IPR035906">
    <property type="entry name" value="MetI-like_sf"/>
</dbReference>
<dbReference type="GO" id="GO:0022857">
    <property type="term" value="F:transmembrane transporter activity"/>
    <property type="evidence" value="ECO:0007669"/>
    <property type="project" value="InterPro"/>
</dbReference>
<dbReference type="PROSITE" id="PS50928">
    <property type="entry name" value="ABC_TM1"/>
    <property type="match status" value="1"/>
</dbReference>
<dbReference type="OrthoDB" id="3181282at2"/>
<dbReference type="AlphaFoldDB" id="A0A0G3H6H2"/>
<feature type="transmembrane region" description="Helical" evidence="9">
    <location>
        <begin position="96"/>
        <end position="113"/>
    </location>
</feature>
<comment type="similarity">
    <text evidence="2">Belongs to the binding-protein-dependent transport system permease family. HisMQ subfamily.</text>
</comment>
<dbReference type="PANTHER" id="PTHR30614:SF37">
    <property type="entry name" value="AMINO-ACID ABC TRANSPORTER PERMEASE PROTEIN YHDX-RELATED"/>
    <property type="match status" value="1"/>
</dbReference>
<dbReference type="InterPro" id="IPR010065">
    <property type="entry name" value="AA_ABC_transptr_permease_3TM"/>
</dbReference>
<dbReference type="PANTHER" id="PTHR30614">
    <property type="entry name" value="MEMBRANE COMPONENT OF AMINO ACID ABC TRANSPORTER"/>
    <property type="match status" value="1"/>
</dbReference>
<sequence length="228" mass="24879">MTELWADLGPRLWPAFWITIQLTVYSAIGSMILGTILTAMRVSPVAMLRGMASFYINIVRNTPLTLIILFCSFGLYQNLGFAMASRDSSTFLVDNNFRLAVLGFIIYTSAFVAESLRSGINTVHFGQAEAARSIGLTFPQIFKEIIFPQAFRAAIVPLGNTLIALTKNTTIASAIGVAEASLLMKSTIEVHANMLFVVFGIFALGFIILTLPTGLAIGRLSTRMTVRK</sequence>
<evidence type="ECO:0000313" key="11">
    <source>
        <dbReference type="EMBL" id="AKK09001.1"/>
    </source>
</evidence>
<keyword evidence="3 9" id="KW-0813">Transport</keyword>
<feature type="transmembrane region" description="Helical" evidence="9">
    <location>
        <begin position="194"/>
        <end position="218"/>
    </location>
</feature>
<dbReference type="NCBIfam" id="TIGR01726">
    <property type="entry name" value="HEQRo_perm_3TM"/>
    <property type="match status" value="1"/>
</dbReference>
<dbReference type="GO" id="GO:0043190">
    <property type="term" value="C:ATP-binding cassette (ABC) transporter complex"/>
    <property type="evidence" value="ECO:0007669"/>
    <property type="project" value="InterPro"/>
</dbReference>
<keyword evidence="6" id="KW-0029">Amino-acid transport</keyword>
<evidence type="ECO:0000256" key="4">
    <source>
        <dbReference type="ARBA" id="ARBA00022475"/>
    </source>
</evidence>
<dbReference type="STRING" id="136857.CTEST_07855"/>
<reference evidence="12" key="2">
    <citation type="submission" date="2015-05" db="EMBL/GenBank/DDBJ databases">
        <title>Complete genome sequence of Corynebacterium testudinoris DSM 44614, recovered from necrotic lesions in the mouth of a tortoise.</title>
        <authorList>
            <person name="Ruckert C."/>
            <person name="Albersmeier A."/>
            <person name="Winkler A."/>
            <person name="Tauch A."/>
        </authorList>
    </citation>
    <scope>NUCLEOTIDE SEQUENCE [LARGE SCALE GENOMIC DNA]</scope>
    <source>
        <strain evidence="12">DSM 44614</strain>
    </source>
</reference>
<accession>A0A0G3H6H2</accession>
<proteinExistence type="inferred from homology"/>
<keyword evidence="5 9" id="KW-0812">Transmembrane</keyword>
<dbReference type="PATRIC" id="fig|136857.5.peg.1561"/>
<evidence type="ECO:0000256" key="9">
    <source>
        <dbReference type="RuleBase" id="RU363032"/>
    </source>
</evidence>
<dbReference type="Proteomes" id="UP000035540">
    <property type="component" value="Chromosome"/>
</dbReference>
<evidence type="ECO:0000256" key="6">
    <source>
        <dbReference type="ARBA" id="ARBA00022970"/>
    </source>
</evidence>
<dbReference type="SUPFAM" id="SSF161098">
    <property type="entry name" value="MetI-like"/>
    <property type="match status" value="1"/>
</dbReference>